<comment type="caution">
    <text evidence="6">The sequence shown here is derived from an EMBL/GenBank/DDBJ whole genome shotgun (WGS) entry which is preliminary data.</text>
</comment>
<dbReference type="EMBL" id="MGEJ01000010">
    <property type="protein sequence ID" value="OGL81079.1"/>
    <property type="molecule type" value="Genomic_DNA"/>
</dbReference>
<keyword evidence="3" id="KW-0560">Oxidoreductase</keyword>
<dbReference type="SUPFAM" id="SSF53720">
    <property type="entry name" value="ALDH-like"/>
    <property type="match status" value="1"/>
</dbReference>
<dbReference type="Proteomes" id="UP000176897">
    <property type="component" value="Unassembled WGS sequence"/>
</dbReference>
<dbReference type="InterPro" id="IPR016163">
    <property type="entry name" value="Ald_DH_C"/>
</dbReference>
<protein>
    <recommendedName>
        <fullName evidence="5">Aldehyde dehydrogenase domain-containing protein</fullName>
    </recommendedName>
</protein>
<evidence type="ECO:0000313" key="7">
    <source>
        <dbReference type="Proteomes" id="UP000176897"/>
    </source>
</evidence>
<gene>
    <name evidence="6" type="ORF">A3B21_01630</name>
</gene>
<dbReference type="GO" id="GO:0004777">
    <property type="term" value="F:succinate-semialdehyde dehydrogenase (NAD+) activity"/>
    <property type="evidence" value="ECO:0007669"/>
    <property type="project" value="TreeGrafter"/>
</dbReference>
<evidence type="ECO:0000259" key="5">
    <source>
        <dbReference type="Pfam" id="PF00171"/>
    </source>
</evidence>
<evidence type="ECO:0000256" key="2">
    <source>
        <dbReference type="ARBA" id="ARBA00022857"/>
    </source>
</evidence>
<dbReference type="CDD" id="cd07100">
    <property type="entry name" value="ALDH_SSADH1_GabD1"/>
    <property type="match status" value="1"/>
</dbReference>
<dbReference type="FunFam" id="3.40.309.10:FF:000010">
    <property type="entry name" value="Gamma-aminobutyraldehyde dehydrogenase"/>
    <property type="match status" value="1"/>
</dbReference>
<dbReference type="InterPro" id="IPR016161">
    <property type="entry name" value="Ald_DH/histidinol_DH"/>
</dbReference>
<dbReference type="AlphaFoldDB" id="A0A1F7US54"/>
<evidence type="ECO:0000313" key="6">
    <source>
        <dbReference type="EMBL" id="OGL81079.1"/>
    </source>
</evidence>
<name>A0A1F7US54_9BACT</name>
<keyword evidence="2" id="KW-0521">NADP</keyword>
<dbReference type="PANTHER" id="PTHR43217:SF1">
    <property type="entry name" value="SUCCINATE SEMIALDEHYDE DEHYDROGENASE [NAD(P)+] SAD"/>
    <property type="match status" value="1"/>
</dbReference>
<dbReference type="Pfam" id="PF00171">
    <property type="entry name" value="Aldedh"/>
    <property type="match status" value="1"/>
</dbReference>
<feature type="region of interest" description="Disordered" evidence="4">
    <location>
        <begin position="110"/>
        <end position="132"/>
    </location>
</feature>
<dbReference type="Gene3D" id="3.40.605.10">
    <property type="entry name" value="Aldehyde Dehydrogenase, Chain A, domain 1"/>
    <property type="match status" value="1"/>
</dbReference>
<organism evidence="6 7">
    <name type="scientific">Candidatus Uhrbacteria bacterium RIFCSPLOWO2_01_FULL_47_24</name>
    <dbReference type="NCBI Taxonomy" id="1802401"/>
    <lineage>
        <taxon>Bacteria</taxon>
        <taxon>Candidatus Uhriibacteriota</taxon>
    </lineage>
</organism>
<accession>A0A1F7US54</accession>
<dbReference type="Gene3D" id="3.40.309.10">
    <property type="entry name" value="Aldehyde Dehydrogenase, Chain A, domain 2"/>
    <property type="match status" value="1"/>
</dbReference>
<dbReference type="InterPro" id="IPR016162">
    <property type="entry name" value="Ald_DH_N"/>
</dbReference>
<evidence type="ECO:0000256" key="3">
    <source>
        <dbReference type="ARBA" id="ARBA00023002"/>
    </source>
</evidence>
<reference evidence="6 7" key="1">
    <citation type="journal article" date="2016" name="Nat. Commun.">
        <title>Thousands of microbial genomes shed light on interconnected biogeochemical processes in an aquifer system.</title>
        <authorList>
            <person name="Anantharaman K."/>
            <person name="Brown C.T."/>
            <person name="Hug L.A."/>
            <person name="Sharon I."/>
            <person name="Castelle C.J."/>
            <person name="Probst A.J."/>
            <person name="Thomas B.C."/>
            <person name="Singh A."/>
            <person name="Wilkins M.J."/>
            <person name="Karaoz U."/>
            <person name="Brodie E.L."/>
            <person name="Williams K.H."/>
            <person name="Hubbard S.S."/>
            <person name="Banfield J.F."/>
        </authorList>
    </citation>
    <scope>NUCLEOTIDE SEQUENCE [LARGE SCALE GENOMIC DNA]</scope>
</reference>
<dbReference type="STRING" id="1802401.A3B21_01630"/>
<dbReference type="InterPro" id="IPR015590">
    <property type="entry name" value="Aldehyde_DH_dom"/>
</dbReference>
<dbReference type="InterPro" id="IPR044148">
    <property type="entry name" value="ALDH_GabD1-like"/>
</dbReference>
<evidence type="ECO:0000256" key="1">
    <source>
        <dbReference type="ARBA" id="ARBA00009986"/>
    </source>
</evidence>
<feature type="domain" description="Aldehyde dehydrogenase" evidence="5">
    <location>
        <begin position="3"/>
        <end position="506"/>
    </location>
</feature>
<dbReference type="PANTHER" id="PTHR43217">
    <property type="entry name" value="SUCCINATE SEMIALDEHYDE DEHYDROGENASE [NAD(P)+] SAD"/>
    <property type="match status" value="1"/>
</dbReference>
<proteinExistence type="inferred from homology"/>
<comment type="similarity">
    <text evidence="1">Belongs to the aldehyde dehydrogenase family.</text>
</comment>
<dbReference type="GO" id="GO:0004030">
    <property type="term" value="F:aldehyde dehydrogenase [NAD(P)+] activity"/>
    <property type="evidence" value="ECO:0007669"/>
    <property type="project" value="InterPro"/>
</dbReference>
<dbReference type="InterPro" id="IPR047110">
    <property type="entry name" value="GABD/Sad-like"/>
</dbReference>
<evidence type="ECO:0000256" key="4">
    <source>
        <dbReference type="SAM" id="MobiDB-lite"/>
    </source>
</evidence>
<sequence length="509" mass="54896">MAIQSTNPTTREVIKTFEEEGRESVERKMSMAHEAFLKSKDVPIAQRAAFVKRMAEVLRVGKEEYARLMALEMGKPIAQARSEVEKCAWACEVAGEYGPKWLEEEVIIPSPDLRSPSPQGRGEGEGRPGDPQKAYIRFEPLGVILAIMPWNFPFWQFFRFAAGALVAGNAIVLKHASNVPQCALAIEEVFHKAGAGDGLVQVVLIGSGSPSPDLRPPSPLERGEGEGNRSIIESLIADPRIAAVTLTGSTTAGKKVAEAAGRNVKKCVLELGGSDPFIVLADADIARAAQVAVQARTLNAGQSCIAAKRFIVVKEIAEEFTKKFVAKMKNLIVGDPMDENTQVGPLARRDLVDELDRQVKESTAKGAKLLCGGQRIAPSPQSSPTGGEEVLAGYFYEPTVLTDVKPGMPAYREELFGPVASVIIAEDADEAVRIANDSIYGLGAAIWTKDIAKAKQMACQLECGAVFINDFVKSDPRLPFGGVKKSGYGRELGIYGIKEFVNIKTVVVK</sequence>